<protein>
    <submittedName>
        <fullName evidence="8">Cysteine-rich domain protein</fullName>
    </submittedName>
</protein>
<dbReference type="SUPFAM" id="SSF103501">
    <property type="entry name" value="Respiratory nitrate reductase 1 gamma chain"/>
    <property type="match status" value="1"/>
</dbReference>
<keyword evidence="1" id="KW-0004">4Fe-4S</keyword>
<keyword evidence="3" id="KW-0560">Oxidoreductase</keyword>
<reference evidence="9" key="1">
    <citation type="submission" date="2018-02" db="EMBL/GenBank/DDBJ databases">
        <authorList>
            <person name="Hausmann B."/>
        </authorList>
    </citation>
    <scope>NUCLEOTIDE SEQUENCE [LARGE SCALE GENOMIC DNA]</scope>
    <source>
        <strain evidence="9">Peat soil MAG SbF1</strain>
    </source>
</reference>
<evidence type="ECO:0000313" key="8">
    <source>
        <dbReference type="EMBL" id="SPF45606.1"/>
    </source>
</evidence>
<dbReference type="GO" id="GO:0005886">
    <property type="term" value="C:plasma membrane"/>
    <property type="evidence" value="ECO:0007669"/>
    <property type="project" value="TreeGrafter"/>
</dbReference>
<dbReference type="AlphaFoldDB" id="A0A2U3L0Y3"/>
<feature type="transmembrane region" description="Helical" evidence="6">
    <location>
        <begin position="194"/>
        <end position="211"/>
    </location>
</feature>
<name>A0A2U3L0Y3_9FIRM</name>
<dbReference type="InterPro" id="IPR017896">
    <property type="entry name" value="4Fe4S_Fe-S-bd"/>
</dbReference>
<gene>
    <name evidence="8" type="ORF">SBF1_3350011</name>
</gene>
<dbReference type="InterPro" id="IPR004017">
    <property type="entry name" value="Cys_rich_dom"/>
</dbReference>
<feature type="transmembrane region" description="Helical" evidence="6">
    <location>
        <begin position="59"/>
        <end position="80"/>
    </location>
</feature>
<dbReference type="PANTHER" id="PTHR43255:SF1">
    <property type="entry name" value="IRON-SULFUR-BINDING OXIDOREDUCTASE FADF-RELATED"/>
    <property type="match status" value="1"/>
</dbReference>
<keyword evidence="5" id="KW-0411">Iron-sulfur</keyword>
<dbReference type="Pfam" id="PF02754">
    <property type="entry name" value="CCG"/>
    <property type="match status" value="2"/>
</dbReference>
<dbReference type="OrthoDB" id="9794954at2"/>
<keyword evidence="2" id="KW-0479">Metal-binding</keyword>
<feature type="transmembrane region" description="Helical" evidence="6">
    <location>
        <begin position="133"/>
        <end position="155"/>
    </location>
</feature>
<evidence type="ECO:0000256" key="1">
    <source>
        <dbReference type="ARBA" id="ARBA00022485"/>
    </source>
</evidence>
<dbReference type="InterPro" id="IPR017900">
    <property type="entry name" value="4Fe4S_Fe_S_CS"/>
</dbReference>
<keyword evidence="4" id="KW-0408">Iron</keyword>
<dbReference type="PROSITE" id="PS00198">
    <property type="entry name" value="4FE4S_FER_1"/>
    <property type="match status" value="2"/>
</dbReference>
<dbReference type="GO" id="GO:0046872">
    <property type="term" value="F:metal ion binding"/>
    <property type="evidence" value="ECO:0007669"/>
    <property type="project" value="UniProtKB-KW"/>
</dbReference>
<evidence type="ECO:0000256" key="4">
    <source>
        <dbReference type="ARBA" id="ARBA00023004"/>
    </source>
</evidence>
<evidence type="ECO:0000256" key="6">
    <source>
        <dbReference type="SAM" id="Phobius"/>
    </source>
</evidence>
<dbReference type="InterPro" id="IPR009051">
    <property type="entry name" value="Helical_ferredxn"/>
</dbReference>
<evidence type="ECO:0000256" key="5">
    <source>
        <dbReference type="ARBA" id="ARBA00023014"/>
    </source>
</evidence>
<feature type="domain" description="4Fe-4S ferredoxin-type" evidence="7">
    <location>
        <begin position="260"/>
        <end position="290"/>
    </location>
</feature>
<dbReference type="GO" id="GO:0016491">
    <property type="term" value="F:oxidoreductase activity"/>
    <property type="evidence" value="ECO:0007669"/>
    <property type="project" value="UniProtKB-KW"/>
</dbReference>
<evidence type="ECO:0000313" key="9">
    <source>
        <dbReference type="Proteomes" id="UP000238916"/>
    </source>
</evidence>
<dbReference type="PROSITE" id="PS51379">
    <property type="entry name" value="4FE4S_FER_2"/>
    <property type="match status" value="2"/>
</dbReference>
<evidence type="ECO:0000259" key="7">
    <source>
        <dbReference type="PROSITE" id="PS51379"/>
    </source>
</evidence>
<dbReference type="Proteomes" id="UP000238916">
    <property type="component" value="Unassembled WGS sequence"/>
</dbReference>
<feature type="transmembrane region" description="Helical" evidence="6">
    <location>
        <begin position="6"/>
        <end position="24"/>
    </location>
</feature>
<keyword evidence="6" id="KW-0812">Transmembrane</keyword>
<dbReference type="Gene3D" id="1.10.1060.10">
    <property type="entry name" value="Alpha-helical ferredoxin"/>
    <property type="match status" value="1"/>
</dbReference>
<proteinExistence type="predicted"/>
<dbReference type="EMBL" id="OMOF01000263">
    <property type="protein sequence ID" value="SPF45606.1"/>
    <property type="molecule type" value="Genomic_DNA"/>
</dbReference>
<evidence type="ECO:0000256" key="2">
    <source>
        <dbReference type="ARBA" id="ARBA00022723"/>
    </source>
</evidence>
<organism evidence="8 9">
    <name type="scientific">Candidatus Desulfosporosinus infrequens</name>
    <dbReference type="NCBI Taxonomy" id="2043169"/>
    <lineage>
        <taxon>Bacteria</taxon>
        <taxon>Bacillati</taxon>
        <taxon>Bacillota</taxon>
        <taxon>Clostridia</taxon>
        <taxon>Eubacteriales</taxon>
        <taxon>Desulfitobacteriaceae</taxon>
        <taxon>Desulfosporosinus</taxon>
    </lineage>
</organism>
<dbReference type="GO" id="GO:0051539">
    <property type="term" value="F:4 iron, 4 sulfur cluster binding"/>
    <property type="evidence" value="ECO:0007669"/>
    <property type="project" value="UniProtKB-KW"/>
</dbReference>
<dbReference type="InterPro" id="IPR051460">
    <property type="entry name" value="HdrC_iron-sulfur_subunit"/>
</dbReference>
<keyword evidence="6" id="KW-1133">Transmembrane helix</keyword>
<keyword evidence="6" id="KW-0472">Membrane</keyword>
<accession>A0A2U3L0Y3</accession>
<dbReference type="Gene3D" id="1.20.950.20">
    <property type="entry name" value="Transmembrane di-heme cytochromes, Chain C"/>
    <property type="match status" value="1"/>
</dbReference>
<dbReference type="PANTHER" id="PTHR43255">
    <property type="entry name" value="IRON-SULFUR-BINDING OXIDOREDUCTASE FADF-RELATED-RELATED"/>
    <property type="match status" value="1"/>
</dbReference>
<feature type="domain" description="4Fe-4S ferredoxin-type" evidence="7">
    <location>
        <begin position="352"/>
        <end position="382"/>
    </location>
</feature>
<dbReference type="Pfam" id="PF13237">
    <property type="entry name" value="Fer4_10"/>
    <property type="match status" value="1"/>
</dbReference>
<dbReference type="SUPFAM" id="SSF46548">
    <property type="entry name" value="alpha-helical ferredoxin"/>
    <property type="match status" value="1"/>
</dbReference>
<evidence type="ECO:0000256" key="3">
    <source>
        <dbReference type="ARBA" id="ARBA00023002"/>
    </source>
</evidence>
<dbReference type="InterPro" id="IPR036197">
    <property type="entry name" value="NarG-like_sf"/>
</dbReference>
<sequence length="679" mass="77602">MIVIFFFLLILSFGFFSTEVYRRYSFTQLGKPENRSDRPRERWNYFCTQVFLHKKIRDYPFFGIFHTFIMWGFVVLLLSSLDMAVEVLFHVHIPLTGDNLYLFIRDTFIVLVFIGVIGCILRRLIKKPKWLNNSIMTFAILVWILVIVVSELLFYATQATLGGSGSLSWGAWLVAATSRFLINRNMNPGYTTIEVLWWIHFVAIFTFLFIIPRSKHLHLVFAAFNTYWHSLEPKGALLPIKLDEDNQQTYGVSKLEDFTWKQLFDTFSCVKCGRCNGSCPSFQSGELLKPKKLNGRLRKQIEQQVSLLKKYKARQPVKKERTGISKNKLDPSTNKLGNDAERKILKKKIVGGIFEEDFIWNCTTCGGCVNACPVSVEHISKIIDLRRYIVSSGEKISPEVKRVFEGIENYGNPLGIRPELKKRLAWASDLGIPTLAEKPNAEYLYFVGCMPSYDKTAQKVAIAFAKILTRVGTNFAILGDDEGCCGETARRLGNERLFQKTVKRNISSWQNYGIKKILTTCPHCFNTLQNEYFQFGGNYNVIPHSVFLVGLLHSGKLKPLEQNKRVTYHDPCYLGRYNGFYNEPRQILKAIPGVSLVEMPRTRENSFCCGAGGGRFWMKTKSENPISNNRAKEALATGAEVICTACPYCQNVLQEEIQQTDQNQARCTMDIVEILEANL</sequence>
<feature type="transmembrane region" description="Helical" evidence="6">
    <location>
        <begin position="161"/>
        <end position="182"/>
    </location>
</feature>
<feature type="transmembrane region" description="Helical" evidence="6">
    <location>
        <begin position="100"/>
        <end position="121"/>
    </location>
</feature>